<dbReference type="GO" id="GO:0046872">
    <property type="term" value="F:metal ion binding"/>
    <property type="evidence" value="ECO:0007669"/>
    <property type="project" value="UniProtKB-KW"/>
</dbReference>
<dbReference type="PANTHER" id="PTHR43687">
    <property type="entry name" value="ADENYLYLSULFATE REDUCTASE, BETA SUBUNIT"/>
    <property type="match status" value="1"/>
</dbReference>
<evidence type="ECO:0000259" key="6">
    <source>
        <dbReference type="PROSITE" id="PS51379"/>
    </source>
</evidence>
<dbReference type="PANTHER" id="PTHR43687:SF1">
    <property type="entry name" value="FERREDOXIN III"/>
    <property type="match status" value="1"/>
</dbReference>
<sequence>VVLYEGPGSTRLEDDERFQTLSTLLDNGFEVTRPVAGQEVAPADDAPVLVLGLLDKHPPAAPGQEVHFRSLSDGDPLGAAREVRETTGARKLEAWKPWFPVIDFDRCTNCMQCLTFCLFDVYGVDKQQQITVQNEDNCKTDCPACSRVCPEVAILFPKYGKGPINGDIVKEEDIQREAMKVDISTLLGGDLYGALRTRQRDARKRFSTERDESKALLERKRCLSKLKKDLDIPDEVLMTLPTAEDIEERTARARAKLEKRQAKSQTVRDKQATTTDWGI</sequence>
<protein>
    <recommendedName>
        <fullName evidence="6">4Fe-4S ferredoxin-type domain-containing protein</fullName>
    </recommendedName>
</protein>
<keyword evidence="1" id="KW-0004">4Fe-4S</keyword>
<dbReference type="Gene3D" id="3.30.70.20">
    <property type="match status" value="1"/>
</dbReference>
<feature type="region of interest" description="Disordered" evidence="5">
    <location>
        <begin position="254"/>
        <end position="279"/>
    </location>
</feature>
<evidence type="ECO:0000256" key="4">
    <source>
        <dbReference type="ARBA" id="ARBA00023014"/>
    </source>
</evidence>
<organism evidence="7">
    <name type="scientific">marine metagenome</name>
    <dbReference type="NCBI Taxonomy" id="408172"/>
    <lineage>
        <taxon>unclassified sequences</taxon>
        <taxon>metagenomes</taxon>
        <taxon>ecological metagenomes</taxon>
    </lineage>
</organism>
<feature type="domain" description="4Fe-4S ferredoxin-type" evidence="6">
    <location>
        <begin position="98"/>
        <end position="127"/>
    </location>
</feature>
<dbReference type="AlphaFoldDB" id="A0A381N5E3"/>
<evidence type="ECO:0000256" key="2">
    <source>
        <dbReference type="ARBA" id="ARBA00022723"/>
    </source>
</evidence>
<evidence type="ECO:0000256" key="1">
    <source>
        <dbReference type="ARBA" id="ARBA00022485"/>
    </source>
</evidence>
<proteinExistence type="predicted"/>
<dbReference type="GO" id="GO:0051539">
    <property type="term" value="F:4 iron, 4 sulfur cluster binding"/>
    <property type="evidence" value="ECO:0007669"/>
    <property type="project" value="UniProtKB-KW"/>
</dbReference>
<keyword evidence="3" id="KW-0408">Iron</keyword>
<feature type="domain" description="4Fe-4S ferredoxin-type" evidence="6">
    <location>
        <begin position="128"/>
        <end position="159"/>
    </location>
</feature>
<keyword evidence="2" id="KW-0479">Metal-binding</keyword>
<dbReference type="SUPFAM" id="SSF54862">
    <property type="entry name" value="4Fe-4S ferredoxins"/>
    <property type="match status" value="1"/>
</dbReference>
<dbReference type="EMBL" id="UINC01000137">
    <property type="protein sequence ID" value="SUZ49831.1"/>
    <property type="molecule type" value="Genomic_DNA"/>
</dbReference>
<keyword evidence="4" id="KW-0411">Iron-sulfur</keyword>
<accession>A0A381N5E3</accession>
<reference evidence="7" key="1">
    <citation type="submission" date="2018-05" db="EMBL/GenBank/DDBJ databases">
        <authorList>
            <person name="Lanie J.A."/>
            <person name="Ng W.-L."/>
            <person name="Kazmierczak K.M."/>
            <person name="Andrzejewski T.M."/>
            <person name="Davidsen T.M."/>
            <person name="Wayne K.J."/>
            <person name="Tettelin H."/>
            <person name="Glass J.I."/>
            <person name="Rusch D."/>
            <person name="Podicherti R."/>
            <person name="Tsui H.-C.T."/>
            <person name="Winkler M.E."/>
        </authorList>
    </citation>
    <scope>NUCLEOTIDE SEQUENCE</scope>
</reference>
<feature type="non-terminal residue" evidence="7">
    <location>
        <position position="1"/>
    </location>
</feature>
<dbReference type="InterPro" id="IPR050572">
    <property type="entry name" value="Fe-S_Ferredoxin"/>
</dbReference>
<dbReference type="PROSITE" id="PS51379">
    <property type="entry name" value="4FE4S_FER_2"/>
    <property type="match status" value="2"/>
</dbReference>
<gene>
    <name evidence="7" type="ORF">METZ01_LOCUS2685</name>
</gene>
<dbReference type="InterPro" id="IPR017896">
    <property type="entry name" value="4Fe4S_Fe-S-bd"/>
</dbReference>
<name>A0A381N5E3_9ZZZZ</name>
<feature type="compositionally biased region" description="Basic and acidic residues" evidence="5">
    <location>
        <begin position="254"/>
        <end position="271"/>
    </location>
</feature>
<evidence type="ECO:0000256" key="3">
    <source>
        <dbReference type="ARBA" id="ARBA00023004"/>
    </source>
</evidence>
<evidence type="ECO:0000313" key="7">
    <source>
        <dbReference type="EMBL" id="SUZ49831.1"/>
    </source>
</evidence>
<evidence type="ECO:0000256" key="5">
    <source>
        <dbReference type="SAM" id="MobiDB-lite"/>
    </source>
</evidence>